<proteinExistence type="predicted"/>
<sequence>MTRLGGTILALIVLAVIGFASMLSFGPSAPRRVAREEVTDIGPVQPPPSSRVLMIPVAGVPAGQLVDTWGQSRAGGARSHEAIDIMAPGNTPVVAAGRGTIEKLFHSEAGGITLYVRSPDRRWSHYYAHLAGYAPGIHEGQKVERGTLLGFVGDTGNAGAGNTHLHFGVSRMTPDARWHEGVPINPYPLLAGKRKVR</sequence>
<dbReference type="AlphaFoldDB" id="A0A245ZW45"/>
<dbReference type="GO" id="GO:0004222">
    <property type="term" value="F:metalloendopeptidase activity"/>
    <property type="evidence" value="ECO:0007669"/>
    <property type="project" value="TreeGrafter"/>
</dbReference>
<feature type="domain" description="M23ase beta-sheet core" evidence="1">
    <location>
        <begin position="79"/>
        <end position="180"/>
    </location>
</feature>
<dbReference type="CDD" id="cd12797">
    <property type="entry name" value="M23_peptidase"/>
    <property type="match status" value="1"/>
</dbReference>
<dbReference type="InterPro" id="IPR050570">
    <property type="entry name" value="Cell_wall_metabolism_enzyme"/>
</dbReference>
<keyword evidence="2" id="KW-0378">Hydrolase</keyword>
<dbReference type="PANTHER" id="PTHR21666:SF270">
    <property type="entry name" value="MUREIN HYDROLASE ACTIVATOR ENVC"/>
    <property type="match status" value="1"/>
</dbReference>
<dbReference type="Pfam" id="PF01551">
    <property type="entry name" value="Peptidase_M23"/>
    <property type="match status" value="1"/>
</dbReference>
<dbReference type="EC" id="3.4.-.-" evidence="2"/>
<evidence type="ECO:0000313" key="3">
    <source>
        <dbReference type="Proteomes" id="UP000197290"/>
    </source>
</evidence>
<reference evidence="2 3" key="1">
    <citation type="submission" date="2017-03" db="EMBL/GenBank/DDBJ databases">
        <title>Genome sequence of Sphingomonas dokdonensis DSM 21029.</title>
        <authorList>
            <person name="Poehlein A."/>
            <person name="Wuebbeler J.H."/>
            <person name="Steinbuechel A."/>
            <person name="Daniel R."/>
        </authorList>
    </citation>
    <scope>NUCLEOTIDE SEQUENCE [LARGE SCALE GENOMIC DNA]</scope>
    <source>
        <strain evidence="2 3">DSM 21029</strain>
    </source>
</reference>
<dbReference type="EMBL" id="NBBI01000001">
    <property type="protein sequence ID" value="OWK33968.1"/>
    <property type="molecule type" value="Genomic_DNA"/>
</dbReference>
<keyword evidence="3" id="KW-1185">Reference proteome</keyword>
<dbReference type="Gene3D" id="2.70.70.10">
    <property type="entry name" value="Glucose Permease (Domain IIA)"/>
    <property type="match status" value="1"/>
</dbReference>
<dbReference type="OrthoDB" id="9800107at2"/>
<dbReference type="PANTHER" id="PTHR21666">
    <property type="entry name" value="PEPTIDASE-RELATED"/>
    <property type="match status" value="1"/>
</dbReference>
<comment type="caution">
    <text evidence="2">The sequence shown here is derived from an EMBL/GenBank/DDBJ whole genome shotgun (WGS) entry which is preliminary data.</text>
</comment>
<dbReference type="SUPFAM" id="SSF51261">
    <property type="entry name" value="Duplicated hybrid motif"/>
    <property type="match status" value="1"/>
</dbReference>
<organism evidence="2 3">
    <name type="scientific">Sphingomonas dokdonensis</name>
    <dbReference type="NCBI Taxonomy" id="344880"/>
    <lineage>
        <taxon>Bacteria</taxon>
        <taxon>Pseudomonadati</taxon>
        <taxon>Pseudomonadota</taxon>
        <taxon>Alphaproteobacteria</taxon>
        <taxon>Sphingomonadales</taxon>
        <taxon>Sphingomonadaceae</taxon>
        <taxon>Sphingomonas</taxon>
    </lineage>
</organism>
<dbReference type="Proteomes" id="UP000197290">
    <property type="component" value="Unassembled WGS sequence"/>
</dbReference>
<evidence type="ECO:0000313" key="2">
    <source>
        <dbReference type="EMBL" id="OWK33968.1"/>
    </source>
</evidence>
<name>A0A245ZW45_9SPHN</name>
<protein>
    <submittedName>
        <fullName evidence="2">L-Ala--D-Glu endopeptidase</fullName>
        <ecNumber evidence="2">3.4.-.-</ecNumber>
    </submittedName>
</protein>
<dbReference type="InterPro" id="IPR011055">
    <property type="entry name" value="Dup_hybrid_motif"/>
</dbReference>
<dbReference type="InterPro" id="IPR016047">
    <property type="entry name" value="M23ase_b-sheet_dom"/>
</dbReference>
<evidence type="ECO:0000259" key="1">
    <source>
        <dbReference type="Pfam" id="PF01551"/>
    </source>
</evidence>
<gene>
    <name evidence="2" type="primary">lytH</name>
    <name evidence="2" type="ORF">SPDO_08570</name>
</gene>
<dbReference type="RefSeq" id="WP_088366379.1">
    <property type="nucleotide sequence ID" value="NZ_NBBI01000001.1"/>
</dbReference>
<accession>A0A245ZW45</accession>